<sequence length="316" mass="34684">MKPYLKLLSFIQVKSSLYDLNSTLEDLTTLAEEDNATDVLLSIDYKVNNIVIYLSHDDDMQNKEFITDAIRFNPIIIYEESEIEMTSNYSVEFPPLRHLVFGGDGIQTFNLTASCTAGFWVLSRLNSTPYIMTAGHCSKLGPFNPDGSVDFYHLPWGTIEGNQLIGPMAPPNISVIDKGLILKQNDSIGVIPSVRNTDDIDMPELKIIGTVDLDTVGSVVCKSGYVSHISCGVVLSLNTKVFQGGRLYGGIAKVSMMPCRGDSGSPVFPLVPDLFPGIFITGMLTSRHVAKGYCVVVPIEMLITDDIYVLTINDLI</sequence>
<evidence type="ECO:0000313" key="2">
    <source>
        <dbReference type="Proteomes" id="UP000789901"/>
    </source>
</evidence>
<name>A0ABN7W0Z4_GIGMA</name>
<dbReference type="SUPFAM" id="SSF50494">
    <property type="entry name" value="Trypsin-like serine proteases"/>
    <property type="match status" value="1"/>
</dbReference>
<dbReference type="InterPro" id="IPR009003">
    <property type="entry name" value="Peptidase_S1_PA"/>
</dbReference>
<accession>A0ABN7W0Z4</accession>
<dbReference type="CDD" id="cd21112">
    <property type="entry name" value="alphaLP-like"/>
    <property type="match status" value="1"/>
</dbReference>
<dbReference type="Proteomes" id="UP000789901">
    <property type="component" value="Unassembled WGS sequence"/>
</dbReference>
<dbReference type="EMBL" id="CAJVQB010027169">
    <property type="protein sequence ID" value="CAG8810056.1"/>
    <property type="molecule type" value="Genomic_DNA"/>
</dbReference>
<dbReference type="InterPro" id="IPR043504">
    <property type="entry name" value="Peptidase_S1_PA_chymotrypsin"/>
</dbReference>
<proteinExistence type="predicted"/>
<protein>
    <submittedName>
        <fullName evidence="1">13388_t:CDS:1</fullName>
    </submittedName>
</protein>
<organism evidence="1 2">
    <name type="scientific">Gigaspora margarita</name>
    <dbReference type="NCBI Taxonomy" id="4874"/>
    <lineage>
        <taxon>Eukaryota</taxon>
        <taxon>Fungi</taxon>
        <taxon>Fungi incertae sedis</taxon>
        <taxon>Mucoromycota</taxon>
        <taxon>Glomeromycotina</taxon>
        <taxon>Glomeromycetes</taxon>
        <taxon>Diversisporales</taxon>
        <taxon>Gigasporaceae</taxon>
        <taxon>Gigaspora</taxon>
    </lineage>
</organism>
<evidence type="ECO:0000313" key="1">
    <source>
        <dbReference type="EMBL" id="CAG8810056.1"/>
    </source>
</evidence>
<gene>
    <name evidence="1" type="ORF">GMARGA_LOCUS25020</name>
</gene>
<keyword evidence="2" id="KW-1185">Reference proteome</keyword>
<comment type="caution">
    <text evidence="1">The sequence shown here is derived from an EMBL/GenBank/DDBJ whole genome shotgun (WGS) entry which is preliminary data.</text>
</comment>
<dbReference type="Gene3D" id="2.40.10.10">
    <property type="entry name" value="Trypsin-like serine proteases"/>
    <property type="match status" value="2"/>
</dbReference>
<reference evidence="1 2" key="1">
    <citation type="submission" date="2021-06" db="EMBL/GenBank/DDBJ databases">
        <authorList>
            <person name="Kallberg Y."/>
            <person name="Tangrot J."/>
            <person name="Rosling A."/>
        </authorList>
    </citation>
    <scope>NUCLEOTIDE SEQUENCE [LARGE SCALE GENOMIC DNA]</scope>
    <source>
        <strain evidence="1 2">120-4 pot B 10/14</strain>
    </source>
</reference>